<name>X1APG4_9ZZZZ</name>
<dbReference type="EMBL" id="BART01006891">
    <property type="protein sequence ID" value="GAG71272.1"/>
    <property type="molecule type" value="Genomic_DNA"/>
</dbReference>
<dbReference type="AlphaFoldDB" id="X1APG4"/>
<evidence type="ECO:0000313" key="1">
    <source>
        <dbReference type="EMBL" id="GAG71272.1"/>
    </source>
</evidence>
<gene>
    <name evidence="1" type="ORF">S01H4_15728</name>
</gene>
<sequence length="52" mass="5229">MAPTILGNANAVLAIPNSPGKGGGGTPCFILLETGDDVLTENGDFVLKQTCP</sequence>
<organism evidence="1">
    <name type="scientific">marine sediment metagenome</name>
    <dbReference type="NCBI Taxonomy" id="412755"/>
    <lineage>
        <taxon>unclassified sequences</taxon>
        <taxon>metagenomes</taxon>
        <taxon>ecological metagenomes</taxon>
    </lineage>
</organism>
<accession>X1APG4</accession>
<protein>
    <submittedName>
        <fullName evidence="1">Uncharacterized protein</fullName>
    </submittedName>
</protein>
<reference evidence="1" key="1">
    <citation type="journal article" date="2014" name="Front. Microbiol.">
        <title>High frequency of phylogenetically diverse reductive dehalogenase-homologous genes in deep subseafloor sedimentary metagenomes.</title>
        <authorList>
            <person name="Kawai M."/>
            <person name="Futagami T."/>
            <person name="Toyoda A."/>
            <person name="Takaki Y."/>
            <person name="Nishi S."/>
            <person name="Hori S."/>
            <person name="Arai W."/>
            <person name="Tsubouchi T."/>
            <person name="Morono Y."/>
            <person name="Uchiyama I."/>
            <person name="Ito T."/>
            <person name="Fujiyama A."/>
            <person name="Inagaki F."/>
            <person name="Takami H."/>
        </authorList>
    </citation>
    <scope>NUCLEOTIDE SEQUENCE</scope>
    <source>
        <strain evidence="1">Expedition CK06-06</strain>
    </source>
</reference>
<proteinExistence type="predicted"/>
<comment type="caution">
    <text evidence="1">The sequence shown here is derived from an EMBL/GenBank/DDBJ whole genome shotgun (WGS) entry which is preliminary data.</text>
</comment>